<comment type="caution">
    <text evidence="4">The sequence shown here is derived from an EMBL/GenBank/DDBJ whole genome shotgun (WGS) entry which is preliminary data.</text>
</comment>
<dbReference type="Proteomes" id="UP001154282">
    <property type="component" value="Unassembled WGS sequence"/>
</dbReference>
<evidence type="ECO:0000313" key="4">
    <source>
        <dbReference type="EMBL" id="CAI0376602.1"/>
    </source>
</evidence>
<dbReference type="PANTHER" id="PTHR13068">
    <property type="entry name" value="CGI-12 PROTEIN-RELATED"/>
    <property type="match status" value="1"/>
</dbReference>
<evidence type="ECO:0000256" key="3">
    <source>
        <dbReference type="ARBA" id="ARBA00022946"/>
    </source>
</evidence>
<evidence type="ECO:0000313" key="5">
    <source>
        <dbReference type="Proteomes" id="UP001154282"/>
    </source>
</evidence>
<gene>
    <name evidence="4" type="ORF">LITE_LOCUS1099</name>
</gene>
<accession>A0AAV0GU78</accession>
<dbReference type="InterPro" id="IPR038538">
    <property type="entry name" value="MTERF_sf"/>
</dbReference>
<evidence type="ECO:0000256" key="1">
    <source>
        <dbReference type="ARBA" id="ARBA00007692"/>
    </source>
</evidence>
<proteinExistence type="inferred from homology"/>
<organism evidence="4 5">
    <name type="scientific">Linum tenue</name>
    <dbReference type="NCBI Taxonomy" id="586396"/>
    <lineage>
        <taxon>Eukaryota</taxon>
        <taxon>Viridiplantae</taxon>
        <taxon>Streptophyta</taxon>
        <taxon>Embryophyta</taxon>
        <taxon>Tracheophyta</taxon>
        <taxon>Spermatophyta</taxon>
        <taxon>Magnoliopsida</taxon>
        <taxon>eudicotyledons</taxon>
        <taxon>Gunneridae</taxon>
        <taxon>Pentapetalae</taxon>
        <taxon>rosids</taxon>
        <taxon>fabids</taxon>
        <taxon>Malpighiales</taxon>
        <taxon>Linaceae</taxon>
        <taxon>Linum</taxon>
    </lineage>
</organism>
<comment type="similarity">
    <text evidence="1">Belongs to the mTERF family.</text>
</comment>
<keyword evidence="3" id="KW-0809">Transit peptide</keyword>
<dbReference type="PANTHER" id="PTHR13068:SF173">
    <property type="entry name" value="EMB|CAB62602.1"/>
    <property type="match status" value="1"/>
</dbReference>
<evidence type="ECO:0000256" key="2">
    <source>
        <dbReference type="ARBA" id="ARBA00022472"/>
    </source>
</evidence>
<keyword evidence="2" id="KW-0806">Transcription termination</keyword>
<dbReference type="AlphaFoldDB" id="A0AAV0GU78"/>
<reference evidence="4" key="1">
    <citation type="submission" date="2022-08" db="EMBL/GenBank/DDBJ databases">
        <authorList>
            <person name="Gutierrez-Valencia J."/>
        </authorList>
    </citation>
    <scope>NUCLEOTIDE SEQUENCE</scope>
</reference>
<keyword evidence="2" id="KW-0804">Transcription</keyword>
<dbReference type="Pfam" id="PF02536">
    <property type="entry name" value="mTERF"/>
    <property type="match status" value="1"/>
</dbReference>
<keyword evidence="2" id="KW-0805">Transcription regulation</keyword>
<keyword evidence="5" id="KW-1185">Reference proteome</keyword>
<dbReference type="FunFam" id="1.25.70.10:FF:000001">
    <property type="entry name" value="Mitochondrial transcription termination factor-like"/>
    <property type="match status" value="1"/>
</dbReference>
<dbReference type="GO" id="GO:0006353">
    <property type="term" value="P:DNA-templated transcription termination"/>
    <property type="evidence" value="ECO:0007669"/>
    <property type="project" value="UniProtKB-KW"/>
</dbReference>
<dbReference type="GO" id="GO:0003676">
    <property type="term" value="F:nucleic acid binding"/>
    <property type="evidence" value="ECO:0007669"/>
    <property type="project" value="InterPro"/>
</dbReference>
<dbReference type="InterPro" id="IPR003690">
    <property type="entry name" value="MTERF"/>
</dbReference>
<protein>
    <submittedName>
        <fullName evidence="4">Uncharacterized protein</fullName>
    </submittedName>
</protein>
<name>A0AAV0GU78_9ROSI</name>
<dbReference type="SMART" id="SM00733">
    <property type="entry name" value="Mterf"/>
    <property type="match status" value="6"/>
</dbReference>
<dbReference type="Gene3D" id="1.25.70.10">
    <property type="entry name" value="Transcription termination factor 3, mitochondrial"/>
    <property type="match status" value="1"/>
</dbReference>
<sequence>MISLKGMPTSLLSYRRLIPLRPFFIASFSTLVERSTGSSTAALVDCLITTFEFPETQAVSIAARFLRRKSSQKPQALYAYLRDLGFSHDHVQSTISGAPQILFGNVDKNLKPKIELFQKLGLEGPRLGKFLSKNSAVLTASLEKRMRPRLQILRDNFSEKDVVRAAERCNWIIYKFPDSRLLSNIALLKSCGIVGSQLSMLLRMLPRVFLTKESELRGIVSRTLDFGFSVESRMFVHGLYTVSGWSDATLDRKFAIFEGFGFSRGECIAMFRIAPAMMRLSSEKLRSGVDFFLNTVNLTKEAVVRRPGLLMYSMEERVIPRYRVVEIMESKGLFKKKPKFSNVLNYTTEQFVQKFVFMYLDHAEELLMAHNGHNVDSSEGATCL</sequence>
<dbReference type="EMBL" id="CAMGYJ010000002">
    <property type="protein sequence ID" value="CAI0376602.1"/>
    <property type="molecule type" value="Genomic_DNA"/>
</dbReference>